<feature type="transmembrane region" description="Helical" evidence="10">
    <location>
        <begin position="144"/>
        <end position="162"/>
    </location>
</feature>
<gene>
    <name evidence="13" type="ORF">AMON00008_LOCUS22439</name>
</gene>
<feature type="compositionally biased region" description="Basic and acidic residues" evidence="9">
    <location>
        <begin position="698"/>
        <end position="714"/>
    </location>
</feature>
<protein>
    <recommendedName>
        <fullName evidence="14">ATP-dependent transporter ycf16</fullName>
    </recommendedName>
</protein>
<dbReference type="PROSITE" id="PS50893">
    <property type="entry name" value="ABC_TRANSPORTER_2"/>
    <property type="match status" value="2"/>
</dbReference>
<dbReference type="PROSITE" id="PS50929">
    <property type="entry name" value="ABC_TM1F"/>
    <property type="match status" value="2"/>
</dbReference>
<keyword evidence="4" id="KW-0677">Repeat</keyword>
<dbReference type="EMBL" id="HBNR01032695">
    <property type="protein sequence ID" value="CAE4587440.1"/>
    <property type="molecule type" value="Transcribed_RNA"/>
</dbReference>
<feature type="domain" description="ABC transmembrane type-1" evidence="12">
    <location>
        <begin position="104"/>
        <end position="365"/>
    </location>
</feature>
<dbReference type="InterPro" id="IPR003439">
    <property type="entry name" value="ABC_transporter-like_ATP-bd"/>
</dbReference>
<dbReference type="SUPFAM" id="SSF90123">
    <property type="entry name" value="ABC transporter transmembrane region"/>
    <property type="match status" value="2"/>
</dbReference>
<dbReference type="CDD" id="cd03250">
    <property type="entry name" value="ABCC_MRP_domain1"/>
    <property type="match status" value="1"/>
</dbReference>
<dbReference type="Gene3D" id="1.20.1560.10">
    <property type="entry name" value="ABC transporter type 1, transmembrane domain"/>
    <property type="match status" value="2"/>
</dbReference>
<dbReference type="FunFam" id="3.40.50.300:FF:000163">
    <property type="entry name" value="Multidrug resistance-associated protein member 4"/>
    <property type="match status" value="1"/>
</dbReference>
<dbReference type="Gene3D" id="3.40.50.300">
    <property type="entry name" value="P-loop containing nucleotide triphosphate hydrolases"/>
    <property type="match status" value="2"/>
</dbReference>
<dbReference type="CDD" id="cd03244">
    <property type="entry name" value="ABCC_MRP_domain2"/>
    <property type="match status" value="1"/>
</dbReference>
<dbReference type="InterPro" id="IPR003593">
    <property type="entry name" value="AAA+_ATPase"/>
</dbReference>
<keyword evidence="7 10" id="KW-1133">Transmembrane helix</keyword>
<dbReference type="InterPro" id="IPR011527">
    <property type="entry name" value="ABC1_TM_dom"/>
</dbReference>
<accession>A0A7S4QLQ3</accession>
<feature type="region of interest" description="Disordered" evidence="9">
    <location>
        <begin position="397"/>
        <end position="418"/>
    </location>
</feature>
<evidence type="ECO:0000256" key="8">
    <source>
        <dbReference type="ARBA" id="ARBA00023136"/>
    </source>
</evidence>
<dbReference type="InterPro" id="IPR017871">
    <property type="entry name" value="ABC_transporter-like_CS"/>
</dbReference>
<evidence type="ECO:0000256" key="5">
    <source>
        <dbReference type="ARBA" id="ARBA00022741"/>
    </source>
</evidence>
<dbReference type="GO" id="GO:0016020">
    <property type="term" value="C:membrane"/>
    <property type="evidence" value="ECO:0007669"/>
    <property type="project" value="UniProtKB-SubCell"/>
</dbReference>
<dbReference type="GO" id="GO:0005524">
    <property type="term" value="F:ATP binding"/>
    <property type="evidence" value="ECO:0007669"/>
    <property type="project" value="UniProtKB-KW"/>
</dbReference>
<feature type="transmembrane region" description="Helical" evidence="10">
    <location>
        <begin position="308"/>
        <end position="329"/>
    </location>
</feature>
<dbReference type="GO" id="GO:0016887">
    <property type="term" value="F:ATP hydrolysis activity"/>
    <property type="evidence" value="ECO:0007669"/>
    <property type="project" value="InterPro"/>
</dbReference>
<dbReference type="PANTHER" id="PTHR24223">
    <property type="entry name" value="ATP-BINDING CASSETTE SUB-FAMILY C"/>
    <property type="match status" value="1"/>
</dbReference>
<dbReference type="PROSITE" id="PS00211">
    <property type="entry name" value="ABC_TRANSPORTER_1"/>
    <property type="match status" value="2"/>
</dbReference>
<dbReference type="SUPFAM" id="SSF52540">
    <property type="entry name" value="P-loop containing nucleoside triphosphate hydrolases"/>
    <property type="match status" value="2"/>
</dbReference>
<feature type="transmembrane region" description="Helical" evidence="10">
    <location>
        <begin position="727"/>
        <end position="749"/>
    </location>
</feature>
<dbReference type="InterPro" id="IPR036640">
    <property type="entry name" value="ABC1_TM_sf"/>
</dbReference>
<name>A0A7S4QLQ3_9DINO</name>
<feature type="transmembrane region" description="Helical" evidence="10">
    <location>
        <begin position="80"/>
        <end position="101"/>
    </location>
</feature>
<evidence type="ECO:0000256" key="9">
    <source>
        <dbReference type="SAM" id="MobiDB-lite"/>
    </source>
</evidence>
<evidence type="ECO:0000256" key="3">
    <source>
        <dbReference type="ARBA" id="ARBA00022692"/>
    </source>
</evidence>
<evidence type="ECO:0008006" key="14">
    <source>
        <dbReference type="Google" id="ProtNLM"/>
    </source>
</evidence>
<keyword evidence="5" id="KW-0547">Nucleotide-binding</keyword>
<dbReference type="GO" id="GO:0140359">
    <property type="term" value="F:ABC-type transporter activity"/>
    <property type="evidence" value="ECO:0007669"/>
    <property type="project" value="InterPro"/>
</dbReference>
<dbReference type="SMART" id="SM00382">
    <property type="entry name" value="AAA"/>
    <property type="match status" value="2"/>
</dbReference>
<dbReference type="Pfam" id="PF00664">
    <property type="entry name" value="ABC_membrane"/>
    <property type="match status" value="2"/>
</dbReference>
<organism evidence="13">
    <name type="scientific">Alexandrium monilatum</name>
    <dbReference type="NCBI Taxonomy" id="311494"/>
    <lineage>
        <taxon>Eukaryota</taxon>
        <taxon>Sar</taxon>
        <taxon>Alveolata</taxon>
        <taxon>Dinophyceae</taxon>
        <taxon>Gonyaulacales</taxon>
        <taxon>Pyrocystaceae</taxon>
        <taxon>Alexandrium</taxon>
    </lineage>
</organism>
<feature type="domain" description="ABC transporter" evidence="11">
    <location>
        <begin position="1056"/>
        <end position="1290"/>
    </location>
</feature>
<comment type="subcellular location">
    <subcellularLocation>
        <location evidence="1">Membrane</location>
        <topology evidence="1">Multi-pass membrane protein</topology>
    </subcellularLocation>
</comment>
<evidence type="ECO:0000256" key="7">
    <source>
        <dbReference type="ARBA" id="ARBA00022989"/>
    </source>
</evidence>
<dbReference type="Pfam" id="PF00005">
    <property type="entry name" value="ABC_tran"/>
    <property type="match status" value="2"/>
</dbReference>
<evidence type="ECO:0000259" key="12">
    <source>
        <dbReference type="PROSITE" id="PS50929"/>
    </source>
</evidence>
<dbReference type="InterPro" id="IPR050173">
    <property type="entry name" value="ABC_transporter_C-like"/>
</dbReference>
<evidence type="ECO:0000256" key="1">
    <source>
        <dbReference type="ARBA" id="ARBA00004141"/>
    </source>
</evidence>
<evidence type="ECO:0000259" key="11">
    <source>
        <dbReference type="PROSITE" id="PS50893"/>
    </source>
</evidence>
<feature type="transmembrane region" description="Helical" evidence="10">
    <location>
        <begin position="962"/>
        <end position="982"/>
    </location>
</feature>
<dbReference type="InterPro" id="IPR027417">
    <property type="entry name" value="P-loop_NTPase"/>
</dbReference>
<dbReference type="FunFam" id="1.20.1560.10:FF:000013">
    <property type="entry name" value="ABC transporter C family member 2"/>
    <property type="match status" value="1"/>
</dbReference>
<keyword evidence="3 10" id="KW-0812">Transmembrane</keyword>
<feature type="domain" description="ABC transporter" evidence="11">
    <location>
        <begin position="425"/>
        <end position="664"/>
    </location>
</feature>
<evidence type="ECO:0000313" key="13">
    <source>
        <dbReference type="EMBL" id="CAE4587440.1"/>
    </source>
</evidence>
<reference evidence="13" key="1">
    <citation type="submission" date="2021-01" db="EMBL/GenBank/DDBJ databases">
        <authorList>
            <person name="Corre E."/>
            <person name="Pelletier E."/>
            <person name="Niang G."/>
            <person name="Scheremetjew M."/>
            <person name="Finn R."/>
            <person name="Kale V."/>
            <person name="Holt S."/>
            <person name="Cochrane G."/>
            <person name="Meng A."/>
            <person name="Brown T."/>
            <person name="Cohen L."/>
        </authorList>
    </citation>
    <scope>NUCLEOTIDE SEQUENCE</scope>
    <source>
        <strain evidence="13">CCMP3105</strain>
    </source>
</reference>
<evidence type="ECO:0000256" key="6">
    <source>
        <dbReference type="ARBA" id="ARBA00022840"/>
    </source>
</evidence>
<sequence length="1327" mass="142077">MDAASSVSKALFLWVEPALRTGFRRPLQLEDRLPLPGRLDPGPLHGRFAELWAAEGCKAQGRGGKPSALRALARLEGAEVAMAFAYQTGAILAKFGCILILRRLLAIIIAGGGGDADMTEGVILATALAVLNFFDGFLSSLASWHLSLAIFATLACIAQAVLKKAFALHTGVQGKFRRGDLVNLALSDCNRLTDMASVLMLGLTAPIMLLFSMVLLAVLIGPLVLASLLTVIGVALLINLIGKTQGNSFRGKATWQGRRLAVMNEMLQSVRFTKFYALEDHYEAQAQELRQRELRSLRWMKASISASWPLAGTVPILTAAVVLSIEMALNGSLPSPPDTLAILATTRFMYVPFAFFSGAWGAFNMLLAVTARLGDLLSQPELDNRPFRALADVSAGGAEPQAASRRAEGGPPQRPEAARDVALSIKGRDFRWGLETDQPPTLKSITIEVPRGELWAIVGPLGSGKSSLLAAAAGAISCDALPGDGPDGGVAASGPSRTYVAQEPVVVNDTLRQNVLFGIEEAADEELERRYSAALEAAALGHDLKVLPAGEATEIGEKGLTLSGGQKARVALARAVLASKPGGLVLLDDPLAAVDAHVGAHLFERCIVEALDGTTRLLVTNQLQFLDHAAVAHVLVMEDGCIVEQGRFADLLEDTSSRLAQMASSVGGGKGCGGAGARDPHQTEPVPPSAAESKQPAPKKEDGKSDGRLTKAEGRAKGAVSRSAFKFYFGALGGVHVFACLQLSCWVFNLGEMAPDLFLVAWQDDLLERSQEWYLGMWLAIGFGGVLLTLLSRGLWVLATMRAAGRIHTQLLRRVLGCTTSFFDTTPSGRIMNRLGEDQMLVDFTAPLQLEVTCISAWTNADILAFAVIVRPFAGPAIAVLALCFFGLREVHRRTNREAMRLFLMSKSPLFSSFEECLSGATTIRAFGRDGHFQRHFEDALRVNLSFLVTKDATNLWIEQRLYFLASLVVLALGLLMVSMPGDLGSPMAAVAVVYALQLGFHCKTLVYFLVQVEGTFASVERIFQFTKTAEQEPPRHMPTDESLERCGWPAKGARLVFEDVCLRYLPHLPPALDHLSATLVGGEKVGIVGRTGSGKSTIMGALLRIVGLESGRILLGDVDIAACGLALLRKRVTIVPQDPILFSGDLRKNLDPLGAVADEGLWEALRSCSLLEFVESLGGGLGSEVAEGGRNFSVGERQVLCLARALLRDTSVLCLDEATANVDPESDQRIQKVLSEEVKGCLVLTIAHRLHTVLHSDRIMVLEQGRLGQLDSPRALLASPGIFSELAAQAGIGLGDLPDIPAMQGRQEQEPHGLAADRGSAEVFGV</sequence>
<keyword evidence="8 10" id="KW-0472">Membrane</keyword>
<keyword evidence="2" id="KW-0813">Transport</keyword>
<evidence type="ECO:0000256" key="4">
    <source>
        <dbReference type="ARBA" id="ARBA00022737"/>
    </source>
</evidence>
<feature type="transmembrane region" description="Helical" evidence="10">
    <location>
        <begin position="349"/>
        <end position="369"/>
    </location>
</feature>
<dbReference type="CDD" id="cd18580">
    <property type="entry name" value="ABC_6TM_ABCC_D2"/>
    <property type="match status" value="1"/>
</dbReference>
<keyword evidence="6" id="KW-0067">ATP-binding</keyword>
<feature type="transmembrane region" description="Helical" evidence="10">
    <location>
        <begin position="773"/>
        <end position="796"/>
    </location>
</feature>
<proteinExistence type="predicted"/>
<evidence type="ECO:0000256" key="10">
    <source>
        <dbReference type="SAM" id="Phobius"/>
    </source>
</evidence>
<evidence type="ECO:0000256" key="2">
    <source>
        <dbReference type="ARBA" id="ARBA00022448"/>
    </source>
</evidence>
<feature type="transmembrane region" description="Helical" evidence="10">
    <location>
        <begin position="198"/>
        <end position="218"/>
    </location>
</feature>
<feature type="compositionally biased region" description="Gly residues" evidence="9">
    <location>
        <begin position="666"/>
        <end position="676"/>
    </location>
</feature>
<feature type="region of interest" description="Disordered" evidence="9">
    <location>
        <begin position="663"/>
        <end position="714"/>
    </location>
</feature>
<feature type="transmembrane region" description="Helical" evidence="10">
    <location>
        <begin position="224"/>
        <end position="242"/>
    </location>
</feature>
<feature type="domain" description="ABC transmembrane type-1" evidence="12">
    <location>
        <begin position="756"/>
        <end position="1015"/>
    </location>
</feature>
<dbReference type="InterPro" id="IPR044726">
    <property type="entry name" value="ABCC_6TM_D2"/>
</dbReference>